<reference evidence="1 2" key="1">
    <citation type="journal article" date="2022" name="DNA Res.">
        <title>Chromosomal-level genome assembly of the orchid tree Bauhinia variegata (Leguminosae; Cercidoideae) supports the allotetraploid origin hypothesis of Bauhinia.</title>
        <authorList>
            <person name="Zhong Y."/>
            <person name="Chen Y."/>
            <person name="Zheng D."/>
            <person name="Pang J."/>
            <person name="Liu Y."/>
            <person name="Luo S."/>
            <person name="Meng S."/>
            <person name="Qian L."/>
            <person name="Wei D."/>
            <person name="Dai S."/>
            <person name="Zhou R."/>
        </authorList>
    </citation>
    <scope>NUCLEOTIDE SEQUENCE [LARGE SCALE GENOMIC DNA]</scope>
    <source>
        <strain evidence="1">BV-YZ2020</strain>
    </source>
</reference>
<gene>
    <name evidence="1" type="ORF">L6164_007495</name>
</gene>
<dbReference type="Proteomes" id="UP000828941">
    <property type="component" value="Chromosome 4"/>
</dbReference>
<comment type="caution">
    <text evidence="1">The sequence shown here is derived from an EMBL/GenBank/DDBJ whole genome shotgun (WGS) entry which is preliminary data.</text>
</comment>
<sequence>MEKASQNDSPSTSSPFYGLVDLFDYSSVFNKVQSFFFSIFSLFLLCHNYSSGNSKIREEKHFSESGLSQRESFPNERSREDDGKLGKEEVKMVMEKLGFSCSPESEELGERYGSNEISGLFDEQEPSLEEVKEAFDVFDVNRDGVIDAVELQRVLCLLGVKEAMELKNCQKMISKFDENGDGRIDFSEFVEIMENSFC</sequence>
<organism evidence="1 2">
    <name type="scientific">Bauhinia variegata</name>
    <name type="common">Purple orchid tree</name>
    <name type="synonym">Phanera variegata</name>
    <dbReference type="NCBI Taxonomy" id="167791"/>
    <lineage>
        <taxon>Eukaryota</taxon>
        <taxon>Viridiplantae</taxon>
        <taxon>Streptophyta</taxon>
        <taxon>Embryophyta</taxon>
        <taxon>Tracheophyta</taxon>
        <taxon>Spermatophyta</taxon>
        <taxon>Magnoliopsida</taxon>
        <taxon>eudicotyledons</taxon>
        <taxon>Gunneridae</taxon>
        <taxon>Pentapetalae</taxon>
        <taxon>rosids</taxon>
        <taxon>fabids</taxon>
        <taxon>Fabales</taxon>
        <taxon>Fabaceae</taxon>
        <taxon>Cercidoideae</taxon>
        <taxon>Cercideae</taxon>
        <taxon>Bauhiniinae</taxon>
        <taxon>Bauhinia</taxon>
    </lineage>
</organism>
<keyword evidence="2" id="KW-1185">Reference proteome</keyword>
<evidence type="ECO:0000313" key="1">
    <source>
        <dbReference type="EMBL" id="KAI4346614.1"/>
    </source>
</evidence>
<protein>
    <submittedName>
        <fullName evidence="1">Uncharacterized protein</fullName>
    </submittedName>
</protein>
<dbReference type="EMBL" id="CM039429">
    <property type="protein sequence ID" value="KAI4346614.1"/>
    <property type="molecule type" value="Genomic_DNA"/>
</dbReference>
<proteinExistence type="predicted"/>
<accession>A0ACB9PF72</accession>
<name>A0ACB9PF72_BAUVA</name>
<evidence type="ECO:0000313" key="2">
    <source>
        <dbReference type="Proteomes" id="UP000828941"/>
    </source>
</evidence>